<dbReference type="FunFam" id="3.40.50.2000:FF:000038">
    <property type="entry name" value="UDP-GlucuronosylTransferase"/>
    <property type="match status" value="1"/>
</dbReference>
<evidence type="ECO:0000313" key="13">
    <source>
        <dbReference type="EMBL" id="CAI91175.1"/>
    </source>
</evidence>
<evidence type="ECO:0000256" key="10">
    <source>
        <dbReference type="ARBA" id="ARBA00047475"/>
    </source>
</evidence>
<feature type="chain" id="PRO_5004248308" description="glucuronosyltransferase" evidence="12">
    <location>
        <begin position="22"/>
        <end position="536"/>
    </location>
</feature>
<gene>
    <name evidence="13 15" type="primary">ugt-35</name>
    <name evidence="15" type="ORF">C32C4.7</name>
    <name evidence="13" type="ORF">CELE_C32C4.7</name>
</gene>
<feature type="transmembrane region" description="Helical" evidence="11">
    <location>
        <begin position="494"/>
        <end position="517"/>
    </location>
</feature>
<dbReference type="GeneID" id="3565443"/>
<dbReference type="Bgee" id="WBGene00044286">
    <property type="expression patterns" value="Expressed in embryo and 1 other cell type or tissue"/>
</dbReference>
<evidence type="ECO:0000256" key="2">
    <source>
        <dbReference type="ARBA" id="ARBA00009995"/>
    </source>
</evidence>
<evidence type="ECO:0000256" key="3">
    <source>
        <dbReference type="ARBA" id="ARBA00012544"/>
    </source>
</evidence>
<keyword evidence="8 11" id="KW-1133">Transmembrane helix</keyword>
<dbReference type="PhylomeDB" id="Q52GY8"/>
<dbReference type="CTD" id="3565443"/>
<evidence type="ECO:0000256" key="5">
    <source>
        <dbReference type="ARBA" id="ARBA00022679"/>
    </source>
</evidence>
<evidence type="ECO:0000256" key="8">
    <source>
        <dbReference type="ARBA" id="ARBA00022989"/>
    </source>
</evidence>
<dbReference type="eggNOG" id="KOG1192">
    <property type="taxonomic scope" value="Eukaryota"/>
</dbReference>
<dbReference type="UCSC" id="C32C4.7">
    <property type="organism name" value="c. elegans"/>
</dbReference>
<dbReference type="RefSeq" id="NP_001023694.1">
    <property type="nucleotide sequence ID" value="NM_001028523.1"/>
</dbReference>
<keyword evidence="5" id="KW-0808">Transferase</keyword>
<protein>
    <recommendedName>
        <fullName evidence="3">glucuronosyltransferase</fullName>
        <ecNumber evidence="3">2.4.1.17</ecNumber>
    </recommendedName>
</protein>
<keyword evidence="6 11" id="KW-0812">Transmembrane</keyword>
<evidence type="ECO:0000256" key="7">
    <source>
        <dbReference type="ARBA" id="ARBA00022729"/>
    </source>
</evidence>
<sequence length="536" mass="61579">MTCRKTILFFLISILFQNSKSVNFLVYCPLFAHSHHTFLAKIADTLSEEGHNVTFLAPIIVQKYENFKYLKHTTDIIYIQPDEELKKLGEIMGSAGFSKYWTEEPSVFSMIPSIKLFQKMFHKIYENLRADLSILDSLKDRKFDAMIYEVLAFNAIAIQQYLGIKTLYPTFSVTHGMVLSKSIGEPASPATLSSALSPYGEKMNFQERLMNTVCAFIYQVFMKPPKMISYSHPYYEIDLKEAESKASFVFLNSNPYLDFPRPMLTKTVLIGGISVNTSQIREERLSDEYHNILNIRVKTVLISFGSIMLSTDMPDRYKSIIVKVIEEFPNVTFIWKYESDELDFANNLKNLHFFKWIPQTALLADSRLSAFITHAGLGSINELSYMGKPAILVPIFADQLRNAKMLVRHNGSISLEKQDLGNFEKLRVSLAKILKDNSFQENAEILARQLNNQPISPRELLIKHATFGAEFGELPSLDPYSRQMSFFSLNMIDIFLFLGVFLAILVYFLFTFLRLLLNLLLKKKAVEKSQENRKTK</sequence>
<dbReference type="STRING" id="6239.C32C4.7.1"/>
<organism evidence="13 14">
    <name type="scientific">Caenorhabditis elegans</name>
    <dbReference type="NCBI Taxonomy" id="6239"/>
    <lineage>
        <taxon>Eukaryota</taxon>
        <taxon>Metazoa</taxon>
        <taxon>Ecdysozoa</taxon>
        <taxon>Nematoda</taxon>
        <taxon>Chromadorea</taxon>
        <taxon>Rhabditida</taxon>
        <taxon>Rhabditina</taxon>
        <taxon>Rhabditomorpha</taxon>
        <taxon>Rhabditoidea</taxon>
        <taxon>Rhabditidae</taxon>
        <taxon>Peloderinae</taxon>
        <taxon>Caenorhabditis</taxon>
    </lineage>
</organism>
<reference evidence="13 14" key="1">
    <citation type="journal article" date="1998" name="Science">
        <title>Genome sequence of the nematode C. elegans: a platform for investigating biology.</title>
        <authorList>
            <consortium name="The C. elegans sequencing consortium"/>
            <person name="Sulson J.E."/>
            <person name="Waterston R."/>
        </authorList>
    </citation>
    <scope>NUCLEOTIDE SEQUENCE [LARGE SCALE GENOMIC DNA]</scope>
    <source>
        <strain evidence="13 14">Bristol N2</strain>
    </source>
</reference>
<evidence type="ECO:0000256" key="11">
    <source>
        <dbReference type="SAM" id="Phobius"/>
    </source>
</evidence>
<comment type="catalytic activity">
    <reaction evidence="10">
        <text>glucuronate acceptor + UDP-alpha-D-glucuronate = acceptor beta-D-glucuronoside + UDP + H(+)</text>
        <dbReference type="Rhea" id="RHEA:21032"/>
        <dbReference type="ChEBI" id="CHEBI:15378"/>
        <dbReference type="ChEBI" id="CHEBI:58052"/>
        <dbReference type="ChEBI" id="CHEBI:58223"/>
        <dbReference type="ChEBI" id="CHEBI:132367"/>
        <dbReference type="ChEBI" id="CHEBI:132368"/>
        <dbReference type="EC" id="2.4.1.17"/>
    </reaction>
</comment>
<dbReference type="EC" id="2.4.1.17" evidence="3"/>
<dbReference type="CDD" id="cd03784">
    <property type="entry name" value="GT1_Gtf-like"/>
    <property type="match status" value="1"/>
</dbReference>
<evidence type="ECO:0000313" key="14">
    <source>
        <dbReference type="Proteomes" id="UP000001940"/>
    </source>
</evidence>
<dbReference type="InParanoid" id="Q52GY8"/>
<keyword evidence="14" id="KW-1185">Reference proteome</keyword>
<dbReference type="OMA" id="KHATFGA"/>
<comment type="subcellular location">
    <subcellularLocation>
        <location evidence="1">Membrane</location>
        <topology evidence="1">Single-pass membrane protein</topology>
    </subcellularLocation>
</comment>
<proteinExistence type="inferred from homology"/>
<feature type="signal peptide" evidence="12">
    <location>
        <begin position="1"/>
        <end position="21"/>
    </location>
</feature>
<evidence type="ECO:0000256" key="12">
    <source>
        <dbReference type="SAM" id="SignalP"/>
    </source>
</evidence>
<keyword evidence="9 11" id="KW-0472">Membrane</keyword>
<dbReference type="KEGG" id="cel:CELE_C32C4.7"/>
<evidence type="ECO:0000256" key="1">
    <source>
        <dbReference type="ARBA" id="ARBA00004167"/>
    </source>
</evidence>
<dbReference type="AGR" id="WB:WBGene00044286"/>
<keyword evidence="7 12" id="KW-0732">Signal</keyword>
<evidence type="ECO:0000256" key="4">
    <source>
        <dbReference type="ARBA" id="ARBA00022676"/>
    </source>
</evidence>
<dbReference type="GO" id="GO:0016020">
    <property type="term" value="C:membrane"/>
    <property type="evidence" value="ECO:0007669"/>
    <property type="project" value="UniProtKB-SubCell"/>
</dbReference>
<dbReference type="GO" id="GO:0015020">
    <property type="term" value="F:glucuronosyltransferase activity"/>
    <property type="evidence" value="ECO:0007669"/>
    <property type="project" value="UniProtKB-EC"/>
</dbReference>
<dbReference type="Gene3D" id="3.40.50.2000">
    <property type="entry name" value="Glycogen Phosphorylase B"/>
    <property type="match status" value="2"/>
</dbReference>
<name>Q52GY8_CAEEL</name>
<dbReference type="PANTHER" id="PTHR48043">
    <property type="entry name" value="EG:EG0003.4 PROTEIN-RELATED"/>
    <property type="match status" value="1"/>
</dbReference>
<dbReference type="SMR" id="Q52GY8"/>
<dbReference type="GO" id="GO:0008194">
    <property type="term" value="F:UDP-glycosyltransferase activity"/>
    <property type="evidence" value="ECO:0000318"/>
    <property type="project" value="GO_Central"/>
</dbReference>
<dbReference type="SUPFAM" id="SSF53756">
    <property type="entry name" value="UDP-Glycosyltransferase/glycogen phosphorylase"/>
    <property type="match status" value="1"/>
</dbReference>
<dbReference type="InterPro" id="IPR050271">
    <property type="entry name" value="UDP-glycosyltransferase"/>
</dbReference>
<comment type="similarity">
    <text evidence="2">Belongs to the UDP-glycosyltransferase family.</text>
</comment>
<dbReference type="Pfam" id="PF00201">
    <property type="entry name" value="UDPGT"/>
    <property type="match status" value="1"/>
</dbReference>
<evidence type="ECO:0000313" key="15">
    <source>
        <dbReference type="WormBase" id="C32C4.7"/>
    </source>
</evidence>
<evidence type="ECO:0000256" key="6">
    <source>
        <dbReference type="ARBA" id="ARBA00022692"/>
    </source>
</evidence>
<dbReference type="Proteomes" id="UP000001940">
    <property type="component" value="Chromosome V"/>
</dbReference>
<dbReference type="InterPro" id="IPR002213">
    <property type="entry name" value="UDP_glucos_trans"/>
</dbReference>
<dbReference type="WormBase" id="C32C4.7">
    <property type="protein sequence ID" value="CE38491"/>
    <property type="gene ID" value="WBGene00044286"/>
    <property type="gene designation" value="ugt-35"/>
</dbReference>
<dbReference type="CAZy" id="GT1">
    <property type="family name" value="Glycosyltransferase Family 1"/>
</dbReference>
<dbReference type="PaxDb" id="6239-C32C4.7"/>
<keyword evidence="4" id="KW-0328">Glycosyltransferase</keyword>
<evidence type="ECO:0000256" key="9">
    <source>
        <dbReference type="ARBA" id="ARBA00023136"/>
    </source>
</evidence>
<accession>Q52GY8</accession>
<dbReference type="PANTHER" id="PTHR48043:SF116">
    <property type="entry name" value="GLUCURONOSYLTRANSFERASE"/>
    <property type="match status" value="1"/>
</dbReference>
<dbReference type="EMBL" id="BX284605">
    <property type="protein sequence ID" value="CAI91175.1"/>
    <property type="molecule type" value="Genomic_DNA"/>
</dbReference>
<dbReference type="HOGENOM" id="CLU_012949_1_4_1"/>
<dbReference type="OrthoDB" id="5835829at2759"/>
<dbReference type="AlphaFoldDB" id="Q52GY8"/>